<feature type="domain" description="PKD-like" evidence="3">
    <location>
        <begin position="920"/>
        <end position="1000"/>
    </location>
</feature>
<keyword evidence="1" id="KW-0732">Signal</keyword>
<evidence type="ECO:0000313" key="5">
    <source>
        <dbReference type="Proteomes" id="UP000628448"/>
    </source>
</evidence>
<feature type="signal peptide" evidence="1">
    <location>
        <begin position="1"/>
        <end position="24"/>
    </location>
</feature>
<dbReference type="InterPro" id="IPR026444">
    <property type="entry name" value="Secre_tail"/>
</dbReference>
<dbReference type="NCBIfam" id="TIGR04183">
    <property type="entry name" value="Por_Secre_tail"/>
    <property type="match status" value="1"/>
</dbReference>
<dbReference type="InterPro" id="IPR045829">
    <property type="entry name" value="PKD_6"/>
</dbReference>
<sequence length="1102" mass="120078">MKKLALIPYTFSAFFLFVPGALMAQTASPFYNYGVWQTFGDPVDVKTYPQVKGRLCNVNWKDIETANNVWVWDSLDIELRDKVKDSLPVIFMVYTEQGAPEWLYQSGVPKVAQNSNGIITYTPFYANAKYKSFFKRMITTVRQHIETLSPDVRKWVVGVQGCFGSTGDYIAYKGAVEARYQLTDQQFFDLFKEFSLHYYNEYLNTNPKVYLLSNPQNNGQDQMEWLIQNCPNGWVKCGSLGKGFQLNDEVSKSKWLYDLLNKPQNGEYLRSRSEVQFNPEDNGWWREFKYRNMFALMTYCVFWGLDWTNQAPNQLFDKQYDLAFDYYNRYAGQKNPALATNAMCALRDGLNAADTIRFPVSIYGKADRADTMRYKNIAEKFARAGARQEDALTATMSEFNNLLAKGINDVGWDVFAGNYERYLYQIKANETSTGYWNITAPADSNAIYGKFARGISTSGTRNAMYFDVDSAFLNYAPVNGRYPVSIDLIYLDVGAGGFRLNYDARTAANKASVTVNLTNTGVWKKTSVTLYDAYFGNRATNNSDFYIQALNGQNVLFSMVELSRPDSLNPRVGLFAKGPVLFDSACIKSSGNIQSFQLEGYFLNGQQVKISPLAGYTFSASLDSSFRDSLFIGSYGTGFNKTIYIKFNPQKAGQYNGSVVIAGGGAKAIALVVRGTGANSRPMVSSSVINVSCNGAKNGNINLTLNGGAGPFLFNWTSDISPLYKAATEDISSLSPGNYAVTITSAGGCTSGYNYSITEPAVLSTTIRKDSDIVCRGGITTVTVTASGGVAPYAGTGIFTVLSSNVSYTITDANGCQAETEKITIPPGTLTPPAKPESVIGNDARGLCNTSSFYTIATVPTATSYNWILPQGTVLKKINAHMDSITIAPQAGFTEGVLYVSAVNACGSSVPTSRNVTALPANPAGITGPTSALPNQAGLVYRVVTPLPGLTYAWTSSTGTKLTVSTNTLQATVTWGITDGKVNVKANNACGTSGPASLDVKLSAVIAAMPAASGVTTQQNAETKIFPNPAHDYVNVLLDDNATCEVSLCTAEGAVISTTKVEKTYNNQVCTISLQGLPAGVYVLLIRNKLSKNLVVNKIIRH</sequence>
<gene>
    <name evidence="4" type="ORF">I5907_07755</name>
</gene>
<evidence type="ECO:0000259" key="2">
    <source>
        <dbReference type="Pfam" id="PF18962"/>
    </source>
</evidence>
<feature type="domain" description="PKD-like" evidence="3">
    <location>
        <begin position="832"/>
        <end position="915"/>
    </location>
</feature>
<dbReference type="RefSeq" id="WP_196990146.1">
    <property type="nucleotide sequence ID" value="NZ_JADWYR010000001.1"/>
</dbReference>
<feature type="domain" description="Secretion system C-terminal sorting" evidence="2">
    <location>
        <begin position="1025"/>
        <end position="1093"/>
    </location>
</feature>
<dbReference type="Pfam" id="PF19408">
    <property type="entry name" value="PKD_6"/>
    <property type="match status" value="2"/>
</dbReference>
<reference evidence="4" key="1">
    <citation type="submission" date="2020-11" db="EMBL/GenBank/DDBJ databases">
        <title>Bacterial whole genome sequence for Panacibacter sp. DH6.</title>
        <authorList>
            <person name="Le V."/>
            <person name="Ko S."/>
            <person name="Ahn C.-Y."/>
            <person name="Oh H.-M."/>
        </authorList>
    </citation>
    <scope>NUCLEOTIDE SEQUENCE</scope>
    <source>
        <strain evidence="4">DH6</strain>
    </source>
</reference>
<dbReference type="AlphaFoldDB" id="A0A931GXM7"/>
<accession>A0A931GXM7</accession>
<evidence type="ECO:0000259" key="3">
    <source>
        <dbReference type="Pfam" id="PF19408"/>
    </source>
</evidence>
<organism evidence="4 5">
    <name type="scientific">Panacibacter microcysteis</name>
    <dbReference type="NCBI Taxonomy" id="2793269"/>
    <lineage>
        <taxon>Bacteria</taxon>
        <taxon>Pseudomonadati</taxon>
        <taxon>Bacteroidota</taxon>
        <taxon>Chitinophagia</taxon>
        <taxon>Chitinophagales</taxon>
        <taxon>Chitinophagaceae</taxon>
        <taxon>Panacibacter</taxon>
    </lineage>
</organism>
<comment type="caution">
    <text evidence="4">The sequence shown here is derived from an EMBL/GenBank/DDBJ whole genome shotgun (WGS) entry which is preliminary data.</text>
</comment>
<protein>
    <submittedName>
        <fullName evidence="4">T9SS type A sorting domain-containing protein</fullName>
    </submittedName>
</protein>
<evidence type="ECO:0000313" key="4">
    <source>
        <dbReference type="EMBL" id="MBG9376124.1"/>
    </source>
</evidence>
<dbReference type="Pfam" id="PF18962">
    <property type="entry name" value="Por_Secre_tail"/>
    <property type="match status" value="1"/>
</dbReference>
<name>A0A931GXM7_9BACT</name>
<feature type="chain" id="PRO_5037549754" evidence="1">
    <location>
        <begin position="25"/>
        <end position="1102"/>
    </location>
</feature>
<evidence type="ECO:0000256" key="1">
    <source>
        <dbReference type="SAM" id="SignalP"/>
    </source>
</evidence>
<dbReference type="Proteomes" id="UP000628448">
    <property type="component" value="Unassembled WGS sequence"/>
</dbReference>
<dbReference type="EMBL" id="JADWYR010000001">
    <property type="protein sequence ID" value="MBG9376124.1"/>
    <property type="molecule type" value="Genomic_DNA"/>
</dbReference>
<keyword evidence="5" id="KW-1185">Reference proteome</keyword>
<proteinExistence type="predicted"/>